<evidence type="ECO:0000313" key="1">
    <source>
        <dbReference type="EMBL" id="GAW25363.1"/>
    </source>
</evidence>
<gene>
    <name evidence="1" type="ORF">SAMD00023353_0501540</name>
</gene>
<keyword evidence="2" id="KW-1185">Reference proteome</keyword>
<sequence>MDGHLGRATNIDLVGFRPICKALCGFMRIGYRDLDRRLSRGALLARVIITLRTYIQQRQIGPIASHDSHVDSAVDPAAVGLGSHENVFSFPLPGQWLPHAVS</sequence>
<proteinExistence type="predicted"/>
<dbReference type="EMBL" id="DF977450">
    <property type="protein sequence ID" value="GAW25363.1"/>
    <property type="molecule type" value="Genomic_DNA"/>
</dbReference>
<organism evidence="1">
    <name type="scientific">Rosellinia necatrix</name>
    <name type="common">White root-rot fungus</name>
    <dbReference type="NCBI Taxonomy" id="77044"/>
    <lineage>
        <taxon>Eukaryota</taxon>
        <taxon>Fungi</taxon>
        <taxon>Dikarya</taxon>
        <taxon>Ascomycota</taxon>
        <taxon>Pezizomycotina</taxon>
        <taxon>Sordariomycetes</taxon>
        <taxon>Xylariomycetidae</taxon>
        <taxon>Xylariales</taxon>
        <taxon>Xylariaceae</taxon>
        <taxon>Rosellinia</taxon>
    </lineage>
</organism>
<dbReference type="AlphaFoldDB" id="A0A1S8A5N0"/>
<evidence type="ECO:0000313" key="2">
    <source>
        <dbReference type="Proteomes" id="UP000054516"/>
    </source>
</evidence>
<protein>
    <submittedName>
        <fullName evidence="1">Uncharacterized protein</fullName>
    </submittedName>
</protein>
<dbReference type="Proteomes" id="UP000054516">
    <property type="component" value="Unassembled WGS sequence"/>
</dbReference>
<name>A0A1S8A5N0_ROSNE</name>
<reference evidence="1" key="1">
    <citation type="submission" date="2016-03" db="EMBL/GenBank/DDBJ databases">
        <title>Draft genome sequence of Rosellinia necatrix.</title>
        <authorList>
            <person name="Kanematsu S."/>
        </authorList>
    </citation>
    <scope>NUCLEOTIDE SEQUENCE [LARGE SCALE GENOMIC DNA]</scope>
    <source>
        <strain evidence="1">W97</strain>
    </source>
</reference>
<accession>A0A1S8A5N0</accession>